<keyword evidence="2" id="KW-0479">Metal-binding</keyword>
<feature type="compositionally biased region" description="Polar residues" evidence="7">
    <location>
        <begin position="634"/>
        <end position="646"/>
    </location>
</feature>
<dbReference type="AlphaFoldDB" id="A0A8I6S0A2"/>
<evidence type="ECO:0000256" key="3">
    <source>
        <dbReference type="ARBA" id="ARBA00022771"/>
    </source>
</evidence>
<feature type="compositionally biased region" description="Polar residues" evidence="7">
    <location>
        <begin position="494"/>
        <end position="508"/>
    </location>
</feature>
<dbReference type="SMART" id="SM00184">
    <property type="entry name" value="RING"/>
    <property type="match status" value="1"/>
</dbReference>
<keyword evidence="3 6" id="KW-0863">Zinc-finger</keyword>
<evidence type="ECO:0000256" key="6">
    <source>
        <dbReference type="PROSITE-ProRule" id="PRU00175"/>
    </source>
</evidence>
<dbReference type="Pfam" id="PF16207">
    <property type="entry name" value="RAWUL"/>
    <property type="match status" value="1"/>
</dbReference>
<evidence type="ECO:0000256" key="1">
    <source>
        <dbReference type="ARBA" id="ARBA00004123"/>
    </source>
</evidence>
<dbReference type="FunFam" id="3.30.40.10:FF:000033">
    <property type="entry name" value="Polycomb group RING finger protein 3"/>
    <property type="match status" value="1"/>
</dbReference>
<dbReference type="Pfam" id="PF13923">
    <property type="entry name" value="zf-C3HC4_2"/>
    <property type="match status" value="1"/>
</dbReference>
<dbReference type="CDD" id="cd17082">
    <property type="entry name" value="RAWUL_PCGF2_like"/>
    <property type="match status" value="1"/>
</dbReference>
<evidence type="ECO:0000313" key="10">
    <source>
        <dbReference type="Proteomes" id="UP000494040"/>
    </source>
</evidence>
<name>A0A8I6S0A2_CIMLE</name>
<dbReference type="PROSITE" id="PS00518">
    <property type="entry name" value="ZF_RING_1"/>
    <property type="match status" value="1"/>
</dbReference>
<keyword evidence="4" id="KW-0862">Zinc</keyword>
<dbReference type="Gene3D" id="3.30.40.10">
    <property type="entry name" value="Zinc/RING finger domain, C3HC4 (zinc finger)"/>
    <property type="match status" value="1"/>
</dbReference>
<feature type="compositionally biased region" description="Low complexity" evidence="7">
    <location>
        <begin position="550"/>
        <end position="566"/>
    </location>
</feature>
<feature type="compositionally biased region" description="Polar residues" evidence="7">
    <location>
        <begin position="685"/>
        <end position="701"/>
    </location>
</feature>
<dbReference type="PROSITE" id="PS50089">
    <property type="entry name" value="ZF_RING_2"/>
    <property type="match status" value="1"/>
</dbReference>
<feature type="compositionally biased region" description="Basic and acidic residues" evidence="7">
    <location>
        <begin position="280"/>
        <end position="302"/>
    </location>
</feature>
<proteinExistence type="predicted"/>
<dbReference type="GeneID" id="106670190"/>
<feature type="region of interest" description="Disordered" evidence="7">
    <location>
        <begin position="444"/>
        <end position="670"/>
    </location>
</feature>
<evidence type="ECO:0000259" key="8">
    <source>
        <dbReference type="PROSITE" id="PS50089"/>
    </source>
</evidence>
<feature type="domain" description="RING-type" evidence="8">
    <location>
        <begin position="17"/>
        <end position="56"/>
    </location>
</feature>
<dbReference type="Gene3D" id="3.10.20.90">
    <property type="entry name" value="Phosphatidylinositol 3-kinase Catalytic Subunit, Chain A, domain 1"/>
    <property type="match status" value="1"/>
</dbReference>
<evidence type="ECO:0000256" key="2">
    <source>
        <dbReference type="ARBA" id="ARBA00022723"/>
    </source>
</evidence>
<keyword evidence="10" id="KW-1185">Reference proteome</keyword>
<evidence type="ECO:0000256" key="7">
    <source>
        <dbReference type="SAM" id="MobiDB-lite"/>
    </source>
</evidence>
<dbReference type="Proteomes" id="UP000494040">
    <property type="component" value="Unassembled WGS sequence"/>
</dbReference>
<dbReference type="GO" id="GO:0008270">
    <property type="term" value="F:zinc ion binding"/>
    <property type="evidence" value="ECO:0007669"/>
    <property type="project" value="UniProtKB-KW"/>
</dbReference>
<feature type="compositionally biased region" description="Basic and acidic residues" evidence="7">
    <location>
        <begin position="376"/>
        <end position="397"/>
    </location>
</feature>
<dbReference type="InterPro" id="IPR001841">
    <property type="entry name" value="Znf_RING"/>
</dbReference>
<dbReference type="KEGG" id="clec:106670190"/>
<feature type="compositionally biased region" description="Polar residues" evidence="7">
    <location>
        <begin position="344"/>
        <end position="358"/>
    </location>
</feature>
<feature type="region of interest" description="Disordered" evidence="7">
    <location>
        <begin position="142"/>
        <end position="161"/>
    </location>
</feature>
<dbReference type="PANTHER" id="PTHR10825:SF29">
    <property type="entry name" value="POLYCOMB GROUP RING FINGER PROTEIN 1"/>
    <property type="match status" value="1"/>
</dbReference>
<feature type="compositionally biased region" description="Basic and acidic residues" evidence="7">
    <location>
        <begin position="318"/>
        <end position="329"/>
    </location>
</feature>
<feature type="region of interest" description="Disordered" evidence="7">
    <location>
        <begin position="245"/>
        <end position="424"/>
    </location>
</feature>
<dbReference type="EnsemblMetazoa" id="XM_014400296.2">
    <property type="protein sequence ID" value="XP_014255782.1"/>
    <property type="gene ID" value="LOC106670190"/>
</dbReference>
<evidence type="ECO:0000256" key="5">
    <source>
        <dbReference type="ARBA" id="ARBA00023242"/>
    </source>
</evidence>
<sequence>MEGSRTKLTDVNPHLVCVLCHGYFVDATTIAECLHSFCRSCIFRQLERKSICPICEVQVHNTKLHLSLRLDKTLQDIVYKLVPGLFRNEMQRRRDFYKNHPYRDEHLDPESRGVGLDRLIYSPDDLISLSLEFYDEELEREEWSNNNNNSPKPNPEKEVARGTKRYLQCPAGFKMAHLKKFIRQKYGLPPNCNVEIMYRRESLPDTYSLMDIAYIYTWKRNGPMRFYYRMPDFVHKQILPPLDEKAKDEKVTTPVAAEESTVSDVETPKSKENGTTPTVAEEKEPPGEKFQDKPIPEVKPEPKVQPTNDELPPLKVNGEPKRDETEVVSKESTPAKPEEKKNCLENTLPNGLVTTRPLSKQDELSVSVLLSLGNCRVDEKQPSLDKPKPPEEQKEPEPEFTFPKPFCYAKAPNTPRPGTEHYNKKILNGKLNPKFSVNNIASELAKNNRLNSGKKILPWQRPELLKKNHRNEQYIKPKPSEKSDPFAFPVNDAVRSSNSSPLQHSTQYKPLAQKTPEPTVPPLKISLSKGNPRVDPSSLPTALPKPKVAPSGNNSPSSSQNGYSVNPERPEVTVKTTNGSLTITTQPPVAQNGSRSPQQPDPHRKSTATPPNIRRVNGGGGLTIVPEIKPKENTVPSQNSVNTTHRLPTFPKPPVRKSTFMPGGVISKTGPTLDQRIQQLYKNQNNRQPSVPNSPVVSQAQPAGKPQESRLANWLNNRFPPQQKPPTPNDQPAPKNAITPKSPKSEEKKEVKESDVAKLSKEMCMLKRKLDELRNAQNACEITQENPGPEIAKKRRDVTPDVSIEFMRASDMKKVEVAVKTKEKTTVKRPVPALKAIQEIDVSKRKNVEDDKGPAKKAKLAVKKEEEALDLSGAGAGKPGVDLAHRMALIHQNGRLPPPEPALHWMLNRPLLANQHFIPRST</sequence>
<dbReference type="GO" id="GO:0035102">
    <property type="term" value="C:PRC1 complex"/>
    <property type="evidence" value="ECO:0007669"/>
    <property type="project" value="TreeGrafter"/>
</dbReference>
<protein>
    <recommendedName>
        <fullName evidence="8">RING-type domain-containing protein</fullName>
    </recommendedName>
</protein>
<dbReference type="RefSeq" id="XP_014255782.1">
    <property type="nucleotide sequence ID" value="XM_014400296.2"/>
</dbReference>
<dbReference type="GO" id="GO:1990841">
    <property type="term" value="F:promoter-specific chromatin binding"/>
    <property type="evidence" value="ECO:0007669"/>
    <property type="project" value="TreeGrafter"/>
</dbReference>
<comment type="subcellular location">
    <subcellularLocation>
        <location evidence="1">Nucleus</location>
    </subcellularLocation>
</comment>
<accession>A0A8I6S0A2</accession>
<dbReference type="InterPro" id="IPR017907">
    <property type="entry name" value="Znf_RING_CS"/>
</dbReference>
<keyword evidence="5" id="KW-0539">Nucleus</keyword>
<feature type="compositionally biased region" description="Basic and acidic residues" evidence="7">
    <location>
        <begin position="743"/>
        <end position="756"/>
    </location>
</feature>
<dbReference type="InterPro" id="IPR013083">
    <property type="entry name" value="Znf_RING/FYVE/PHD"/>
</dbReference>
<dbReference type="InterPro" id="IPR032443">
    <property type="entry name" value="RAWUL"/>
</dbReference>
<feature type="compositionally biased region" description="Polar residues" evidence="7">
    <location>
        <begin position="574"/>
        <end position="598"/>
    </location>
</feature>
<feature type="region of interest" description="Disordered" evidence="7">
    <location>
        <begin position="685"/>
        <end position="756"/>
    </location>
</feature>
<dbReference type="OrthoDB" id="10264655at2759"/>
<feature type="compositionally biased region" description="Pro residues" evidence="7">
    <location>
        <begin position="722"/>
        <end position="731"/>
    </location>
</feature>
<reference evidence="9" key="1">
    <citation type="submission" date="2022-01" db="UniProtKB">
        <authorList>
            <consortium name="EnsemblMetazoa"/>
        </authorList>
    </citation>
    <scope>IDENTIFICATION</scope>
</reference>
<dbReference type="SUPFAM" id="SSF57850">
    <property type="entry name" value="RING/U-box"/>
    <property type="match status" value="1"/>
</dbReference>
<evidence type="ECO:0000256" key="4">
    <source>
        <dbReference type="ARBA" id="ARBA00022833"/>
    </source>
</evidence>
<organism evidence="9 10">
    <name type="scientific">Cimex lectularius</name>
    <name type="common">Bed bug</name>
    <name type="synonym">Acanthia lectularia</name>
    <dbReference type="NCBI Taxonomy" id="79782"/>
    <lineage>
        <taxon>Eukaryota</taxon>
        <taxon>Metazoa</taxon>
        <taxon>Ecdysozoa</taxon>
        <taxon>Arthropoda</taxon>
        <taxon>Hexapoda</taxon>
        <taxon>Insecta</taxon>
        <taxon>Pterygota</taxon>
        <taxon>Neoptera</taxon>
        <taxon>Paraneoptera</taxon>
        <taxon>Hemiptera</taxon>
        <taxon>Heteroptera</taxon>
        <taxon>Panheteroptera</taxon>
        <taxon>Cimicomorpha</taxon>
        <taxon>Cimicidae</taxon>
        <taxon>Cimex</taxon>
    </lineage>
</organism>
<dbReference type="PANTHER" id="PTHR10825">
    <property type="entry name" value="RING FINGER DOMAIN-CONTAINING, POLYCOMB GROUP COMPONENT"/>
    <property type="match status" value="1"/>
</dbReference>
<dbReference type="GO" id="GO:0000122">
    <property type="term" value="P:negative regulation of transcription by RNA polymerase II"/>
    <property type="evidence" value="ECO:0007669"/>
    <property type="project" value="TreeGrafter"/>
</dbReference>
<evidence type="ECO:0000313" key="9">
    <source>
        <dbReference type="EnsemblMetazoa" id="XP_014255782.1"/>
    </source>
</evidence>
<feature type="compositionally biased region" description="Basic and acidic residues" evidence="7">
    <location>
        <begin position="463"/>
        <end position="484"/>
    </location>
</feature>